<evidence type="ECO:0000256" key="5">
    <source>
        <dbReference type="ARBA" id="ARBA00022741"/>
    </source>
</evidence>
<dbReference type="GO" id="GO:0005524">
    <property type="term" value="F:ATP binding"/>
    <property type="evidence" value="ECO:0007669"/>
    <property type="project" value="UniProtKB-KW"/>
</dbReference>
<dbReference type="UniPathway" id="UPA00537">
    <property type="reaction ID" value="UER00594"/>
</dbReference>
<protein>
    <recommendedName>
        <fullName evidence="3">lipoate--protein ligase</fullName>
        <ecNumber evidence="3">6.3.1.20</ecNumber>
    </recommendedName>
</protein>
<dbReference type="GO" id="GO:0005737">
    <property type="term" value="C:cytoplasm"/>
    <property type="evidence" value="ECO:0007669"/>
    <property type="project" value="TreeGrafter"/>
</dbReference>
<dbReference type="OrthoDB" id="9788148at2"/>
<comment type="catalytic activity">
    <reaction evidence="7">
        <text>L-lysyl-[lipoyl-carrier protein] + (R)-lipoate + ATP = N(6)-[(R)-lipoyl]-L-lysyl-[lipoyl-carrier protein] + AMP + diphosphate + H(+)</text>
        <dbReference type="Rhea" id="RHEA:49288"/>
        <dbReference type="Rhea" id="RHEA-COMP:10500"/>
        <dbReference type="Rhea" id="RHEA-COMP:10502"/>
        <dbReference type="ChEBI" id="CHEBI:15378"/>
        <dbReference type="ChEBI" id="CHEBI:29969"/>
        <dbReference type="ChEBI" id="CHEBI:30616"/>
        <dbReference type="ChEBI" id="CHEBI:33019"/>
        <dbReference type="ChEBI" id="CHEBI:83088"/>
        <dbReference type="ChEBI" id="CHEBI:83099"/>
        <dbReference type="ChEBI" id="CHEBI:456215"/>
        <dbReference type="EC" id="6.3.1.20"/>
    </reaction>
</comment>
<keyword evidence="5" id="KW-0547">Nucleotide-binding</keyword>
<dbReference type="Gene3D" id="3.30.930.10">
    <property type="entry name" value="Bira Bifunctional Protein, Domain 2"/>
    <property type="match status" value="1"/>
</dbReference>
<dbReference type="InterPro" id="IPR004143">
    <property type="entry name" value="BPL_LPL_catalytic"/>
</dbReference>
<evidence type="ECO:0000313" key="9">
    <source>
        <dbReference type="EMBL" id="AXI09933.1"/>
    </source>
</evidence>
<dbReference type="RefSeq" id="WP_114917219.1">
    <property type="nucleotide sequence ID" value="NZ_CP024848.1"/>
</dbReference>
<evidence type="ECO:0000256" key="2">
    <source>
        <dbReference type="ARBA" id="ARBA00005124"/>
    </source>
</evidence>
<feature type="domain" description="BPL/LPL catalytic" evidence="8">
    <location>
        <begin position="31"/>
        <end position="222"/>
    </location>
</feature>
<evidence type="ECO:0000256" key="1">
    <source>
        <dbReference type="ARBA" id="ARBA00005085"/>
    </source>
</evidence>
<keyword evidence="4 9" id="KW-0436">Ligase</keyword>
<dbReference type="PANTHER" id="PTHR12561:SF3">
    <property type="entry name" value="LIPOYLTRANSFERASE 1, MITOCHONDRIAL"/>
    <property type="match status" value="1"/>
</dbReference>
<evidence type="ECO:0000256" key="3">
    <source>
        <dbReference type="ARBA" id="ARBA00012367"/>
    </source>
</evidence>
<evidence type="ECO:0000259" key="8">
    <source>
        <dbReference type="PROSITE" id="PS51733"/>
    </source>
</evidence>
<dbReference type="NCBIfam" id="TIGR00545">
    <property type="entry name" value="lipoyltrans"/>
    <property type="match status" value="1"/>
</dbReference>
<dbReference type="SUPFAM" id="SSF82649">
    <property type="entry name" value="SufE/NifU"/>
    <property type="match status" value="1"/>
</dbReference>
<gene>
    <name evidence="9" type="ORF">CUC15_13780</name>
</gene>
<dbReference type="PROSITE" id="PS51733">
    <property type="entry name" value="BPL_LPL_CATALYTIC"/>
    <property type="match status" value="1"/>
</dbReference>
<dbReference type="EC" id="6.3.1.20" evidence="3"/>
<reference evidence="10" key="1">
    <citation type="submission" date="2017-11" db="EMBL/GenBank/DDBJ databases">
        <authorList>
            <person name="Zhu W."/>
        </authorList>
    </citation>
    <scope>NUCLEOTIDE SEQUENCE [LARGE SCALE GENOMIC DNA]</scope>
    <source>
        <strain evidence="10">160</strain>
    </source>
</reference>
<dbReference type="Gene3D" id="3.30.390.50">
    <property type="entry name" value="CO dehydrogenase flavoprotein, C-terminal domain"/>
    <property type="match status" value="1"/>
</dbReference>
<dbReference type="EMBL" id="CP024848">
    <property type="protein sequence ID" value="AXI09933.1"/>
    <property type="molecule type" value="Genomic_DNA"/>
</dbReference>
<dbReference type="GO" id="GO:0017118">
    <property type="term" value="F:lipoyltransferase activity"/>
    <property type="evidence" value="ECO:0007669"/>
    <property type="project" value="TreeGrafter"/>
</dbReference>
<dbReference type="KEGG" id="ocn:CUC15_13780"/>
<dbReference type="AlphaFoldDB" id="A0A345PIV3"/>
<evidence type="ECO:0000256" key="7">
    <source>
        <dbReference type="ARBA" id="ARBA00048037"/>
    </source>
</evidence>
<dbReference type="SUPFAM" id="SSF55681">
    <property type="entry name" value="Class II aaRS and biotin synthetases"/>
    <property type="match status" value="1"/>
</dbReference>
<dbReference type="InterPro" id="IPR019491">
    <property type="entry name" value="Lipoate_protein_ligase_C"/>
</dbReference>
<comment type="pathway">
    <text evidence="2">Protein modification; protein lipoylation via exogenous pathway; protein N(6)-(lipoyl)lysine from lipoate: step 1/2.</text>
</comment>
<dbReference type="FunFam" id="3.30.930.10:FF:000072">
    <property type="entry name" value="Lipoate--protein ligase"/>
    <property type="match status" value="1"/>
</dbReference>
<accession>A0A345PIV3</accession>
<dbReference type="Pfam" id="PF21948">
    <property type="entry name" value="LplA-B_cat"/>
    <property type="match status" value="1"/>
</dbReference>
<dbReference type="PANTHER" id="PTHR12561">
    <property type="entry name" value="LIPOATE-PROTEIN LIGASE"/>
    <property type="match status" value="1"/>
</dbReference>
<keyword evidence="6" id="KW-0067">ATP-binding</keyword>
<keyword evidence="10" id="KW-1185">Reference proteome</keyword>
<dbReference type="InterPro" id="IPR045864">
    <property type="entry name" value="aa-tRNA-synth_II/BPL/LPL"/>
</dbReference>
<evidence type="ECO:0000256" key="4">
    <source>
        <dbReference type="ARBA" id="ARBA00022598"/>
    </source>
</evidence>
<dbReference type="GO" id="GO:0016979">
    <property type="term" value="F:lipoate-protein ligase activity"/>
    <property type="evidence" value="ECO:0007669"/>
    <property type="project" value="UniProtKB-EC"/>
</dbReference>
<dbReference type="InterPro" id="IPR004562">
    <property type="entry name" value="LipoylTrfase_LipoateP_Ligase"/>
</dbReference>
<evidence type="ECO:0000313" key="10">
    <source>
        <dbReference type="Proteomes" id="UP000253908"/>
    </source>
</evidence>
<name>A0A345PIV3_9BACI</name>
<dbReference type="CDD" id="cd16443">
    <property type="entry name" value="LplA"/>
    <property type="match status" value="1"/>
</dbReference>
<proteinExistence type="predicted"/>
<dbReference type="Proteomes" id="UP000253908">
    <property type="component" value="Chromosome"/>
</dbReference>
<dbReference type="GO" id="GO:0009249">
    <property type="term" value="P:protein lipoylation"/>
    <property type="evidence" value="ECO:0007669"/>
    <property type="project" value="InterPro"/>
</dbReference>
<dbReference type="Pfam" id="PF10437">
    <property type="entry name" value="Lip_prot_lig_C"/>
    <property type="match status" value="1"/>
</dbReference>
<sequence>MYLIESKRDGEWIYDPGVAMALQEYVKDHIFLDDDVLFPYMMQPAVQIGKFQNAYEEINQPYMDEHDIKIIRRETGGGAIYLDDRNMSFCFLFNGNNDIYGNYTRLYEPAIKALQKLGVVNLEQKGRNDLVLDGKKISGAAMTLQNGRIYAGYSLLLDPNYEAMVSVLNPNQKKIESHGIQSVRSRVGSIRPYLATEHQEMTVWEFTDYMICQLLEIDDISQAKRYELTSKDWAGVDKIAAEKYNNWDWNYGRFKQFEYRLTERFSIGTISIGLSIEHAKIAAIQITGDFFGTKDVKEVEEALVGERLRKADLLKSLEMLDLINYFGKLTKEELVNFMLSIPTVEV</sequence>
<evidence type="ECO:0000256" key="6">
    <source>
        <dbReference type="ARBA" id="ARBA00022840"/>
    </source>
</evidence>
<comment type="pathway">
    <text evidence="1">Protein modification; protein lipoylation via exogenous pathway; protein N(6)-(lipoyl)lysine from lipoate: step 2/2.</text>
</comment>
<organism evidence="9 10">
    <name type="scientific">Oceanobacillus zhaokaii</name>
    <dbReference type="NCBI Taxonomy" id="2052660"/>
    <lineage>
        <taxon>Bacteria</taxon>
        <taxon>Bacillati</taxon>
        <taxon>Bacillota</taxon>
        <taxon>Bacilli</taxon>
        <taxon>Bacillales</taxon>
        <taxon>Bacillaceae</taxon>
        <taxon>Oceanobacillus</taxon>
    </lineage>
</organism>